<protein>
    <submittedName>
        <fullName evidence="2 3">Uncharacterized protein LOC127565882</fullName>
    </submittedName>
</protein>
<dbReference type="RefSeq" id="XP_051862669.1">
    <property type="nucleotide sequence ID" value="XM_052006709.1"/>
</dbReference>
<organism evidence="1 3">
    <name type="scientific">Drosophila albomicans</name>
    <name type="common">Fruit fly</name>
    <dbReference type="NCBI Taxonomy" id="7291"/>
    <lineage>
        <taxon>Eukaryota</taxon>
        <taxon>Metazoa</taxon>
        <taxon>Ecdysozoa</taxon>
        <taxon>Arthropoda</taxon>
        <taxon>Hexapoda</taxon>
        <taxon>Insecta</taxon>
        <taxon>Pterygota</taxon>
        <taxon>Neoptera</taxon>
        <taxon>Endopterygota</taxon>
        <taxon>Diptera</taxon>
        <taxon>Brachycera</taxon>
        <taxon>Muscomorpha</taxon>
        <taxon>Ephydroidea</taxon>
        <taxon>Drosophilidae</taxon>
        <taxon>Drosophila</taxon>
    </lineage>
</organism>
<dbReference type="GeneID" id="127565882"/>
<dbReference type="RefSeq" id="XP_051862668.1">
    <property type="nucleotide sequence ID" value="XM_052006708.1"/>
</dbReference>
<dbReference type="OrthoDB" id="8069719at2759"/>
<dbReference type="Proteomes" id="UP000515160">
    <property type="component" value="Chromosome 2R"/>
</dbReference>
<accession>A0A9C6T155</accession>
<evidence type="ECO:0000313" key="1">
    <source>
        <dbReference type="Proteomes" id="UP000515160"/>
    </source>
</evidence>
<reference evidence="2 3" key="1">
    <citation type="submission" date="2025-04" db="UniProtKB">
        <authorList>
            <consortium name="RefSeq"/>
        </authorList>
    </citation>
    <scope>IDENTIFICATION</scope>
    <source>
        <strain evidence="2 3">15112-1751.03</strain>
        <tissue evidence="2 3">Whole Adult</tissue>
    </source>
</reference>
<dbReference type="AlphaFoldDB" id="A0A9C6T155"/>
<evidence type="ECO:0000313" key="3">
    <source>
        <dbReference type="RefSeq" id="XP_051862669.1"/>
    </source>
</evidence>
<gene>
    <name evidence="2 3" type="primary">LOC127565882</name>
</gene>
<evidence type="ECO:0000313" key="2">
    <source>
        <dbReference type="RefSeq" id="XP_051862668.1"/>
    </source>
</evidence>
<sequence length="133" mass="14529">MRALIDPCAATSRISASLATAYRLSVTRVGTEGVCTAIIRSRTSEFRRKVLLQVDSQLCSRTPLRPVDGENLEQFRSITLANERWFQPSTVSLVLGTDVYPHIILPGLLPSTNGLPMAQNSTLGWILSGPFGQ</sequence>
<name>A0A9C6T155_DROAB</name>
<proteinExistence type="predicted"/>
<keyword evidence="1" id="KW-1185">Reference proteome</keyword>